<name>A0AAN5CUY1_9BILA</name>
<dbReference type="Proteomes" id="UP001328107">
    <property type="component" value="Unassembled WGS sequence"/>
</dbReference>
<protein>
    <submittedName>
        <fullName evidence="1">Uncharacterized protein</fullName>
    </submittedName>
</protein>
<sequence length="132" mass="15084">SSPLQQNVLFRAEHLAKDVELHLANDQINVLVFLSPPYGKIAIRRIFLPQYAHHTPQMITEIPQLPLRPFQSEIRVHTGIGIGTFRYIVPNSIKAKIEIKVSKISPFLINNFGQFSHLVRCVLFPLLGSRMF</sequence>
<evidence type="ECO:0000313" key="1">
    <source>
        <dbReference type="EMBL" id="GMR50664.1"/>
    </source>
</evidence>
<proteinExistence type="predicted"/>
<reference evidence="2" key="1">
    <citation type="submission" date="2022-10" db="EMBL/GenBank/DDBJ databases">
        <title>Genome assembly of Pristionchus species.</title>
        <authorList>
            <person name="Yoshida K."/>
            <person name="Sommer R.J."/>
        </authorList>
    </citation>
    <scope>NUCLEOTIDE SEQUENCE [LARGE SCALE GENOMIC DNA]</scope>
    <source>
        <strain evidence="2">RS5460</strain>
    </source>
</reference>
<accession>A0AAN5CUY1</accession>
<dbReference type="EMBL" id="BTRK01000004">
    <property type="protein sequence ID" value="GMR50664.1"/>
    <property type="molecule type" value="Genomic_DNA"/>
</dbReference>
<dbReference type="AlphaFoldDB" id="A0AAN5CUY1"/>
<comment type="caution">
    <text evidence="1">The sequence shown here is derived from an EMBL/GenBank/DDBJ whole genome shotgun (WGS) entry which is preliminary data.</text>
</comment>
<evidence type="ECO:0000313" key="2">
    <source>
        <dbReference type="Proteomes" id="UP001328107"/>
    </source>
</evidence>
<organism evidence="1 2">
    <name type="scientific">Pristionchus mayeri</name>
    <dbReference type="NCBI Taxonomy" id="1317129"/>
    <lineage>
        <taxon>Eukaryota</taxon>
        <taxon>Metazoa</taxon>
        <taxon>Ecdysozoa</taxon>
        <taxon>Nematoda</taxon>
        <taxon>Chromadorea</taxon>
        <taxon>Rhabditida</taxon>
        <taxon>Rhabditina</taxon>
        <taxon>Diplogasteromorpha</taxon>
        <taxon>Diplogasteroidea</taxon>
        <taxon>Neodiplogasteridae</taxon>
        <taxon>Pristionchus</taxon>
    </lineage>
</organism>
<feature type="non-terminal residue" evidence="1">
    <location>
        <position position="1"/>
    </location>
</feature>
<keyword evidence="2" id="KW-1185">Reference proteome</keyword>
<gene>
    <name evidence="1" type="ORF">PMAYCL1PPCAC_20859</name>
</gene>